<dbReference type="EMBL" id="JBJKFK010000478">
    <property type="protein sequence ID" value="KAL3316810.1"/>
    <property type="molecule type" value="Genomic_DNA"/>
</dbReference>
<dbReference type="AlphaFoldDB" id="A0ABD2QB73"/>
<name>A0ABD2QB73_9PLAT</name>
<proteinExistence type="predicted"/>
<keyword evidence="2" id="KW-1185">Reference proteome</keyword>
<organism evidence="1 2">
    <name type="scientific">Cichlidogyrus casuarinus</name>
    <dbReference type="NCBI Taxonomy" id="1844966"/>
    <lineage>
        <taxon>Eukaryota</taxon>
        <taxon>Metazoa</taxon>
        <taxon>Spiralia</taxon>
        <taxon>Lophotrochozoa</taxon>
        <taxon>Platyhelminthes</taxon>
        <taxon>Monogenea</taxon>
        <taxon>Monopisthocotylea</taxon>
        <taxon>Dactylogyridea</taxon>
        <taxon>Ancyrocephalidae</taxon>
        <taxon>Cichlidogyrus</taxon>
    </lineage>
</organism>
<protein>
    <submittedName>
        <fullName evidence="1">PCI domain-containing protein 2</fullName>
    </submittedName>
</protein>
<dbReference type="Proteomes" id="UP001626550">
    <property type="component" value="Unassembled WGS sequence"/>
</dbReference>
<evidence type="ECO:0000313" key="1">
    <source>
        <dbReference type="EMBL" id="KAL3316810.1"/>
    </source>
</evidence>
<sequence>MARLTLLQFLQNVNKSIRNKNSKLLSNQLKCTDFHVFNPNLAVSKPEEHVMSLIPAPWDEVTSAHIRCIWALQQKDYDEAYACQIIVVKTYTLTSNPYSRALSRILPETKDNWLLPIVHVAAVDIRKLAHGLDSAVEDSKDAYGNRMENTAQLIMRLFQLCAIDGKSDLENSKKRGMMCLANQLFKIYFQINKLNLCKSLIRAIDNVGMEDYFSIAQRVTYRYYVGRKAMFDGDFTAANDSLSFAFEHCPAKNTHNKRLILIYLIPARMLLGIMPHNNLLLKYNLCEFLGIVEATKAGDYRRLTEELNNNESFFINCGIYLILEKLKSITYRNLFKRM</sequence>
<dbReference type="PANTHER" id="PTHR12732">
    <property type="entry name" value="UNCHARACTERIZED PROTEASOME COMPONENT REGION PCI-CONTAINING"/>
    <property type="match status" value="1"/>
</dbReference>
<evidence type="ECO:0000313" key="2">
    <source>
        <dbReference type="Proteomes" id="UP001626550"/>
    </source>
</evidence>
<accession>A0ABD2QB73</accession>
<dbReference type="SMART" id="SM00753">
    <property type="entry name" value="PAM"/>
    <property type="match status" value="1"/>
</dbReference>
<comment type="caution">
    <text evidence="1">The sequence shown here is derived from an EMBL/GenBank/DDBJ whole genome shotgun (WGS) entry which is preliminary data.</text>
</comment>
<dbReference type="InterPro" id="IPR045114">
    <property type="entry name" value="Csn12-like"/>
</dbReference>
<gene>
    <name evidence="1" type="primary">PCID2_2</name>
    <name evidence="1" type="ORF">Ciccas_004539</name>
</gene>
<dbReference type="PANTHER" id="PTHR12732:SF0">
    <property type="entry name" value="PCI DOMAIN-CONTAINING PROTEIN 2"/>
    <property type="match status" value="1"/>
</dbReference>
<reference evidence="1 2" key="1">
    <citation type="submission" date="2024-11" db="EMBL/GenBank/DDBJ databases">
        <title>Adaptive evolution of stress response genes in parasites aligns with host niche diversity.</title>
        <authorList>
            <person name="Hahn C."/>
            <person name="Resl P."/>
        </authorList>
    </citation>
    <scope>NUCLEOTIDE SEQUENCE [LARGE SCALE GENOMIC DNA]</scope>
    <source>
        <strain evidence="1">EGGRZ-B1_66</strain>
        <tissue evidence="1">Body</tissue>
    </source>
</reference>